<organism evidence="2">
    <name type="scientific">Brugia malayi</name>
    <name type="common">Filarial nematode worm</name>
    <dbReference type="NCBI Taxonomy" id="6279"/>
    <lineage>
        <taxon>Eukaryota</taxon>
        <taxon>Metazoa</taxon>
        <taxon>Ecdysozoa</taxon>
        <taxon>Nematoda</taxon>
        <taxon>Chromadorea</taxon>
        <taxon>Rhabditida</taxon>
        <taxon>Spirurina</taxon>
        <taxon>Spiruromorpha</taxon>
        <taxon>Filarioidea</taxon>
        <taxon>Onchocercidae</taxon>
        <taxon>Brugia</taxon>
    </lineage>
</organism>
<evidence type="ECO:0000256" key="1">
    <source>
        <dbReference type="SAM" id="SignalP"/>
    </source>
</evidence>
<feature type="signal peptide" evidence="1">
    <location>
        <begin position="1"/>
        <end position="21"/>
    </location>
</feature>
<dbReference type="EMBL" id="CAAKNF010000196">
    <property type="protein sequence ID" value="VIO89920.1"/>
    <property type="molecule type" value="Genomic_DNA"/>
</dbReference>
<keyword evidence="1" id="KW-0732">Signal</keyword>
<accession>A0A0K0J092</accession>
<reference evidence="2" key="2">
    <citation type="submission" date="2012-12" db="EMBL/GenBank/DDBJ databases">
        <authorList>
            <person name="Gao Y.W."/>
            <person name="Fan S.T."/>
            <person name="Sun H.T."/>
            <person name="Wang Z."/>
            <person name="Gao X.L."/>
            <person name="Li Y.G."/>
            <person name="Wang T.C."/>
            <person name="Zhang K."/>
            <person name="Xu W.W."/>
            <person name="Yu Z.J."/>
            <person name="Xia X.Z."/>
        </authorList>
    </citation>
    <scope>NUCLEOTIDE SEQUENCE</scope>
    <source>
        <strain evidence="2">FR3</strain>
    </source>
</reference>
<evidence type="ECO:0000313" key="4">
    <source>
        <dbReference type="Proteomes" id="UP000006672"/>
    </source>
</evidence>
<keyword evidence="4" id="KW-1185">Reference proteome</keyword>
<accession>A0A4E9F170</accession>
<dbReference type="AlphaFoldDB" id="A0A0K0J092"/>
<evidence type="ECO:0000313" key="3">
    <source>
        <dbReference type="EMBL" id="VIO89920.1"/>
    </source>
</evidence>
<dbReference type="KEGG" id="bmy:BM_BM14100"/>
<proteinExistence type="predicted"/>
<sequence>MKDYQLFFFALLITIIHLAVEEKCVGCSNIEMYQKRIKTMRYGPFGYSYGFRIFGAHSFSPFTVGLKLI</sequence>
<dbReference type="WormBase" id="Bm14100">
    <property type="protein sequence ID" value="BM34328"/>
    <property type="gene ID" value="WBGene00234361"/>
</dbReference>
<protein>
    <submittedName>
        <fullName evidence="2 5">Bm14100</fullName>
    </submittedName>
</protein>
<evidence type="ECO:0000313" key="2">
    <source>
        <dbReference type="EMBL" id="CDQ08530.1"/>
    </source>
</evidence>
<dbReference type="RefSeq" id="XP_042931899.1">
    <property type="nucleotide sequence ID" value="XM_043075965.1"/>
</dbReference>
<dbReference type="GeneID" id="66057971"/>
<gene>
    <name evidence="2 5 6" type="ORF">Bm14100</name>
    <name evidence="3" type="ORF">BM_BM14100</name>
    <name evidence="2" type="ORF">BM_Bm14100</name>
</gene>
<reference evidence="2 4" key="1">
    <citation type="journal article" date="2007" name="Science">
        <title>Draft genome of the filarial nematode parasite Brugia malayi.</title>
        <authorList>
            <person name="Ghedin E."/>
            <person name="Wang S."/>
            <person name="Spiro D."/>
            <person name="Caler E."/>
            <person name="Zhao Q."/>
            <person name="Crabtree J."/>
            <person name="Allen J.E."/>
            <person name="Delcher A.L."/>
            <person name="Guiliano D.B."/>
            <person name="Miranda-Saavedra D."/>
            <person name="Angiuoli S.V."/>
            <person name="Creasy T."/>
            <person name="Amedeo P."/>
            <person name="Haas B."/>
            <person name="El-Sayed N.M."/>
            <person name="Wortman J.R."/>
            <person name="Feldblyum T."/>
            <person name="Tallon L."/>
            <person name="Schatz M."/>
            <person name="Shumway M."/>
            <person name="Koo H."/>
            <person name="Salzberg S.L."/>
            <person name="Schobel S."/>
            <person name="Pertea M."/>
            <person name="Pop M."/>
            <person name="White O."/>
            <person name="Barton G.J."/>
            <person name="Carlow C.K."/>
            <person name="Crawford M.J."/>
            <person name="Daub J."/>
            <person name="Dimmic M.W."/>
            <person name="Estes C.F."/>
            <person name="Foster J.M."/>
            <person name="Ganatra M."/>
            <person name="Gregory W.F."/>
            <person name="Johnson N.M."/>
            <person name="Jin J."/>
            <person name="Komuniecki R."/>
            <person name="Korf I."/>
            <person name="Kumar S."/>
            <person name="Laney S."/>
            <person name="Li B.W."/>
            <person name="Li W."/>
            <person name="Lindblom T.H."/>
            <person name="Lustigman S."/>
            <person name="Ma D."/>
            <person name="Maina C.V."/>
            <person name="Martin D.M."/>
            <person name="McCarter J.P."/>
            <person name="McReynolds L."/>
            <person name="Mitreva M."/>
            <person name="Nutman T.B."/>
            <person name="Parkinson J."/>
            <person name="Peregrin-Alvarez J.M."/>
            <person name="Poole C."/>
            <person name="Ren Q."/>
            <person name="Saunders L."/>
            <person name="Sluder A.E."/>
            <person name="Smith K."/>
            <person name="Stanke M."/>
            <person name="Unnasch T.R."/>
            <person name="Ware J."/>
            <person name="Wei A.D."/>
            <person name="Weil G."/>
            <person name="Williams D.J."/>
            <person name="Zhang Y."/>
            <person name="Williams S.A."/>
            <person name="Fraser-Liggett C."/>
            <person name="Slatko B."/>
            <person name="Blaxter M.L."/>
            <person name="Scott A.L."/>
        </authorList>
    </citation>
    <scope>NUCLEOTIDE SEQUENCE</scope>
    <source>
        <strain evidence="2 4">FR3</strain>
    </source>
</reference>
<dbReference type="EMBL" id="LN855303">
    <property type="protein sequence ID" value="CDQ08530.1"/>
    <property type="molecule type" value="Genomic_DNA"/>
</dbReference>
<reference evidence="5" key="4">
    <citation type="submission" date="2019-12" db="UniProtKB">
        <authorList>
            <consortium name="WormBaseParasite"/>
        </authorList>
    </citation>
    <scope>IDENTIFICATION</scope>
</reference>
<evidence type="ECO:0000313" key="5">
    <source>
        <dbReference type="WBParaSite" id="Bm14100.1"/>
    </source>
</evidence>
<feature type="chain" id="PRO_5023936950" evidence="1">
    <location>
        <begin position="22"/>
        <end position="69"/>
    </location>
</feature>
<evidence type="ECO:0000313" key="6">
    <source>
        <dbReference type="WormBase" id="Bm14100"/>
    </source>
</evidence>
<dbReference type="CTD" id="66057971"/>
<dbReference type="WBParaSite" id="Bm14100.1">
    <property type="protein sequence ID" value="Bm14100.1"/>
    <property type="gene ID" value="WBGene00234361"/>
</dbReference>
<name>A0A0K0J092_BRUMA</name>
<dbReference type="Proteomes" id="UP000006672">
    <property type="component" value="Unassembled WGS sequence"/>
</dbReference>
<reference evidence="3" key="3">
    <citation type="submission" date="2019-04" db="EMBL/GenBank/DDBJ databases">
        <authorList>
            <person name="Howe K."/>
            <person name="Paulini M."/>
            <person name="Williams G."/>
        </authorList>
    </citation>
    <scope>NUCLEOTIDE SEQUENCE [LARGE SCALE GENOMIC DNA]</scope>
    <source>
        <strain evidence="3">FR3</strain>
    </source>
</reference>